<proteinExistence type="predicted"/>
<gene>
    <name evidence="3" type="ORF">EGH25_11420</name>
</gene>
<comment type="caution">
    <text evidence="3">The sequence shown here is derived from an EMBL/GenBank/DDBJ whole genome shotgun (WGS) entry which is preliminary data.</text>
</comment>
<dbReference type="GO" id="GO:0003677">
    <property type="term" value="F:DNA binding"/>
    <property type="evidence" value="ECO:0007669"/>
    <property type="project" value="TreeGrafter"/>
</dbReference>
<evidence type="ECO:0000313" key="3">
    <source>
        <dbReference type="EMBL" id="MCX2819959.1"/>
    </source>
</evidence>
<protein>
    <submittedName>
        <fullName evidence="3">Ribbon-helix-helix domain-containing protein</fullName>
    </submittedName>
</protein>
<feature type="domain" description="Ribbon-helix-helix protein CopG" evidence="2">
    <location>
        <begin position="10"/>
        <end position="46"/>
    </location>
</feature>
<evidence type="ECO:0000256" key="1">
    <source>
        <dbReference type="SAM" id="MobiDB-lite"/>
    </source>
</evidence>
<reference evidence="3" key="1">
    <citation type="submission" date="2022-09" db="EMBL/GenBank/DDBJ databases">
        <title>Haloadaptaus new haloarchaeum isolated from saline soil.</title>
        <authorList>
            <person name="Duran-Viseras A."/>
            <person name="Sanchez-Porro C."/>
            <person name="Ventosa A."/>
        </authorList>
    </citation>
    <scope>NUCLEOTIDE SEQUENCE</scope>
    <source>
        <strain evidence="3">F3-133</strain>
    </source>
</reference>
<dbReference type="AlphaFoldDB" id="A0A9Q4C6R4"/>
<dbReference type="SUPFAM" id="SSF47598">
    <property type="entry name" value="Ribbon-helix-helix"/>
    <property type="match status" value="1"/>
</dbReference>
<dbReference type="InterPro" id="IPR050192">
    <property type="entry name" value="CopG/NikR_regulator"/>
</dbReference>
<evidence type="ECO:0000313" key="4">
    <source>
        <dbReference type="Proteomes" id="UP001149411"/>
    </source>
</evidence>
<name>A0A9Q4C6R4_9EURY</name>
<dbReference type="InterPro" id="IPR010985">
    <property type="entry name" value="Ribbon_hlx_hlx"/>
</dbReference>
<dbReference type="PANTHER" id="PTHR34719:SF2">
    <property type="entry name" value="NICKEL-RESPONSIVE REGULATOR"/>
    <property type="match status" value="1"/>
</dbReference>
<dbReference type="GO" id="GO:0006355">
    <property type="term" value="P:regulation of DNA-templated transcription"/>
    <property type="evidence" value="ECO:0007669"/>
    <property type="project" value="InterPro"/>
</dbReference>
<dbReference type="RefSeq" id="WP_266088694.1">
    <property type="nucleotide sequence ID" value="NZ_RKLV01000015.1"/>
</dbReference>
<dbReference type="InterPro" id="IPR013321">
    <property type="entry name" value="Arc_rbn_hlx_hlx"/>
</dbReference>
<evidence type="ECO:0000259" key="2">
    <source>
        <dbReference type="Pfam" id="PF01402"/>
    </source>
</evidence>
<dbReference type="CDD" id="cd22231">
    <property type="entry name" value="RHH_NikR_HicB-like"/>
    <property type="match status" value="1"/>
</dbReference>
<keyword evidence="4" id="KW-1185">Reference proteome</keyword>
<feature type="compositionally biased region" description="Basic and acidic residues" evidence="1">
    <location>
        <begin position="60"/>
        <end position="72"/>
    </location>
</feature>
<accession>A0A9Q4C6R4</accession>
<dbReference type="InterPro" id="IPR002145">
    <property type="entry name" value="CopG"/>
</dbReference>
<dbReference type="Gene3D" id="1.10.1220.10">
    <property type="entry name" value="Met repressor-like"/>
    <property type="match status" value="1"/>
</dbReference>
<sequence>MAKTETEMVKINLRLPKSLLDEVDELYEERGYPNRSEALRDAIRTWTDPPVRLSEEFEELLREGSEQKERGEYTTLGELE</sequence>
<dbReference type="Proteomes" id="UP001149411">
    <property type="component" value="Unassembled WGS sequence"/>
</dbReference>
<dbReference type="Pfam" id="PF01402">
    <property type="entry name" value="RHH_1"/>
    <property type="match status" value="1"/>
</dbReference>
<feature type="region of interest" description="Disordered" evidence="1">
    <location>
        <begin position="60"/>
        <end position="80"/>
    </location>
</feature>
<dbReference type="EMBL" id="RKLV01000015">
    <property type="protein sequence ID" value="MCX2819959.1"/>
    <property type="molecule type" value="Genomic_DNA"/>
</dbReference>
<organism evidence="3 4">
    <name type="scientific">Halorutilus salinus</name>
    <dbReference type="NCBI Taxonomy" id="2487751"/>
    <lineage>
        <taxon>Archaea</taxon>
        <taxon>Methanobacteriati</taxon>
        <taxon>Methanobacteriota</taxon>
        <taxon>Stenosarchaea group</taxon>
        <taxon>Halobacteria</taxon>
        <taxon>Halorutilales</taxon>
        <taxon>Halorutilaceae</taxon>
        <taxon>Halorutilus</taxon>
    </lineage>
</organism>
<dbReference type="PANTHER" id="PTHR34719">
    <property type="entry name" value="NICKEL-RESPONSIVE REGULATOR"/>
    <property type="match status" value="1"/>
</dbReference>